<dbReference type="VEuPathDB" id="FungiDB:PV10_01859"/>
<feature type="region of interest" description="Disordered" evidence="1">
    <location>
        <begin position="522"/>
        <end position="544"/>
    </location>
</feature>
<accession>A0A438NJ32</accession>
<evidence type="ECO:0000256" key="1">
    <source>
        <dbReference type="SAM" id="MobiDB-lite"/>
    </source>
</evidence>
<keyword evidence="2" id="KW-0812">Transmembrane</keyword>
<gene>
    <name evidence="3" type="ORF">B0A52_00091</name>
</gene>
<feature type="compositionally biased region" description="Polar residues" evidence="1">
    <location>
        <begin position="13"/>
        <end position="39"/>
    </location>
</feature>
<sequence>MGVEPPFIYDRPSTYTFGGPTSQPFNPKSATHASWQPKPNRTPKRDGPLIDFNKHPDTVSRYPLHSTGLPCIHLTSIVKYLIVPYGNLNVKPMHPRTKVRVDRARMLQLGLRVLALIGALGALFCVIAINNTSTSVAWIIRVAPAVAILHTLYAIHHLCRAASGRTPTTTASYMIFAALMDTGLIPFFIYSAWMAHADYTNNEYGWSTLFNNSDLSYKIIFAFFIVSTIEACLVALSLILGIYLAAMFKKIARMPPDMNPLEPNLTSRHKRNKSEGVTEKNMKASGLVAMRATDTANLKRVPYIHTRTDSVDSVTLYGNDSARTSRVEFRKELTDNEKDPWRFSANTVSPSRPGSAMSPSPNARSIGLGLDSRSDRASSPLKETPSKASSWLSYLDFEGVPTDLSPEANQQLDSEVRPISPLSDFSRDPSIDRRANERENWYQGGDRTAQGYHSVDNASRLDVNPGLGVSFHDSSPKKRSQEPLGMNPPTPYDPNFPNENAATTPNKERQFSYDMDREVLNDTDANNRGRPVQISRPSSFVGSGGKSRFYGDLRSSMGSINNPFGGEAKKKSTLGVVQQANTYERTKTIQTESDYSDNFEIYDSDDDDNSQLRANIASFQPAPIPNKTQWSNARQLSDSTGHDLKSSYAGLGAEFGQGMGRRREVSGKVAEEGRAGSVSPSRNGAAGWERFKGL</sequence>
<feature type="region of interest" description="Disordered" evidence="1">
    <location>
        <begin position="338"/>
        <end position="385"/>
    </location>
</feature>
<feature type="compositionally biased region" description="Basic and acidic residues" evidence="1">
    <location>
        <begin position="425"/>
        <end position="440"/>
    </location>
</feature>
<feature type="transmembrane region" description="Helical" evidence="2">
    <location>
        <begin position="135"/>
        <end position="155"/>
    </location>
</feature>
<feature type="transmembrane region" description="Helical" evidence="2">
    <location>
        <begin position="215"/>
        <end position="248"/>
    </location>
</feature>
<feature type="transmembrane region" description="Helical" evidence="2">
    <location>
        <begin position="109"/>
        <end position="129"/>
    </location>
</feature>
<feature type="region of interest" description="Disordered" evidence="1">
    <location>
        <begin position="402"/>
        <end position="509"/>
    </location>
</feature>
<feature type="transmembrane region" description="Helical" evidence="2">
    <location>
        <begin position="67"/>
        <end position="88"/>
    </location>
</feature>
<comment type="caution">
    <text evidence="3">The sequence shown here is derived from an EMBL/GenBank/DDBJ whole genome shotgun (WGS) entry which is preliminary data.</text>
</comment>
<keyword evidence="2" id="KW-1133">Transmembrane helix</keyword>
<feature type="compositionally biased region" description="Polar residues" evidence="1">
    <location>
        <begin position="344"/>
        <end position="363"/>
    </location>
</feature>
<evidence type="ECO:0000313" key="3">
    <source>
        <dbReference type="EMBL" id="RVX75735.1"/>
    </source>
</evidence>
<proteinExistence type="predicted"/>
<evidence type="ECO:0000256" key="2">
    <source>
        <dbReference type="SAM" id="Phobius"/>
    </source>
</evidence>
<feature type="region of interest" description="Disordered" evidence="1">
    <location>
        <begin position="259"/>
        <end position="278"/>
    </location>
</feature>
<reference evidence="3 4" key="1">
    <citation type="submission" date="2017-03" db="EMBL/GenBank/DDBJ databases">
        <title>Genomes of endolithic fungi from Antarctica.</title>
        <authorList>
            <person name="Coleine C."/>
            <person name="Masonjones S."/>
            <person name="Stajich J.E."/>
        </authorList>
    </citation>
    <scope>NUCLEOTIDE SEQUENCE [LARGE SCALE GENOMIC DNA]</scope>
    <source>
        <strain evidence="3 4">CCFEE 6314</strain>
    </source>
</reference>
<feature type="region of interest" description="Disordered" evidence="1">
    <location>
        <begin position="13"/>
        <end position="48"/>
    </location>
</feature>
<dbReference type="Proteomes" id="UP000288859">
    <property type="component" value="Unassembled WGS sequence"/>
</dbReference>
<dbReference type="OrthoDB" id="5404940at2759"/>
<protein>
    <submittedName>
        <fullName evidence="3">Uncharacterized protein</fullName>
    </submittedName>
</protein>
<keyword evidence="2" id="KW-0472">Membrane</keyword>
<organism evidence="3 4">
    <name type="scientific">Exophiala mesophila</name>
    <name type="common">Black yeast-like fungus</name>
    <dbReference type="NCBI Taxonomy" id="212818"/>
    <lineage>
        <taxon>Eukaryota</taxon>
        <taxon>Fungi</taxon>
        <taxon>Dikarya</taxon>
        <taxon>Ascomycota</taxon>
        <taxon>Pezizomycotina</taxon>
        <taxon>Eurotiomycetes</taxon>
        <taxon>Chaetothyriomycetidae</taxon>
        <taxon>Chaetothyriales</taxon>
        <taxon>Herpotrichiellaceae</taxon>
        <taxon>Exophiala</taxon>
    </lineage>
</organism>
<dbReference type="AlphaFoldDB" id="A0A438NJ32"/>
<dbReference type="EMBL" id="NAJM01000001">
    <property type="protein sequence ID" value="RVX75735.1"/>
    <property type="molecule type" value="Genomic_DNA"/>
</dbReference>
<feature type="compositionally biased region" description="Basic and acidic residues" evidence="1">
    <location>
        <begin position="661"/>
        <end position="674"/>
    </location>
</feature>
<evidence type="ECO:0000313" key="4">
    <source>
        <dbReference type="Proteomes" id="UP000288859"/>
    </source>
</evidence>
<feature type="transmembrane region" description="Helical" evidence="2">
    <location>
        <begin position="175"/>
        <end position="195"/>
    </location>
</feature>
<name>A0A438NJ32_EXOME</name>
<feature type="region of interest" description="Disordered" evidence="1">
    <location>
        <begin position="632"/>
        <end position="694"/>
    </location>
</feature>